<evidence type="ECO:0000313" key="2">
    <source>
        <dbReference type="EMBL" id="KAF2243676.1"/>
    </source>
</evidence>
<dbReference type="RefSeq" id="XP_033678680.1">
    <property type="nucleotide sequence ID" value="XM_033835896.1"/>
</dbReference>
<feature type="compositionally biased region" description="Basic and acidic residues" evidence="1">
    <location>
        <begin position="440"/>
        <end position="449"/>
    </location>
</feature>
<evidence type="ECO:0000256" key="1">
    <source>
        <dbReference type="SAM" id="MobiDB-lite"/>
    </source>
</evidence>
<gene>
    <name evidence="2" type="ORF">BU26DRAFT_609026</name>
</gene>
<proteinExistence type="predicted"/>
<keyword evidence="3" id="KW-1185">Reference proteome</keyword>
<dbReference type="EMBL" id="ML987204">
    <property type="protein sequence ID" value="KAF2243676.1"/>
    <property type="molecule type" value="Genomic_DNA"/>
</dbReference>
<evidence type="ECO:0000313" key="3">
    <source>
        <dbReference type="Proteomes" id="UP000800094"/>
    </source>
</evidence>
<dbReference type="GeneID" id="54589226"/>
<accession>A0A6A6I068</accession>
<name>A0A6A6I068_9PLEO</name>
<sequence>MGFNPHPRLLSRLATLKRDARAGDDYAYTQRFTLMTQSPEEGSLMWREDVYRYKYVPIPQQDDPVARVIISISKALKRENCDFANVSIKVWGTTSAPPIWPPQACPPGHSVKFYTFTQEAQEFPLTVPITIVPAFGPLSPDTLYVYLGNSKVWTPLKEWLPTIPDLNPICARTPPEMTRIWRTRNGRTFCLMDLPSELRAIIFEYTLGPEIYPLSKVPAAWQGTTKHFTDFNIFTLVADTEAGPAAKYNCLSRIHLSFTNVEWFKFLGVQITADGLAVDDTHSLGSYLTEAKLPKLTYLEMRFRNPEDGTMEPLVGFVKCDTKLKWEYIFAHAHRDEHNHEEALQAVLSTPSYLLRVPTPRRLEPAVLINVMHSPPPCTCPKSCAQKRRTRWYTKLGWERRGFKPGNSFDFDFEDDEIENAELNKSNGYTASRRGYPTKRIRDEMENLE</sequence>
<organism evidence="2 3">
    <name type="scientific">Trematosphaeria pertusa</name>
    <dbReference type="NCBI Taxonomy" id="390896"/>
    <lineage>
        <taxon>Eukaryota</taxon>
        <taxon>Fungi</taxon>
        <taxon>Dikarya</taxon>
        <taxon>Ascomycota</taxon>
        <taxon>Pezizomycotina</taxon>
        <taxon>Dothideomycetes</taxon>
        <taxon>Pleosporomycetidae</taxon>
        <taxon>Pleosporales</taxon>
        <taxon>Massarineae</taxon>
        <taxon>Trematosphaeriaceae</taxon>
        <taxon>Trematosphaeria</taxon>
    </lineage>
</organism>
<protein>
    <submittedName>
        <fullName evidence="2">Uncharacterized protein</fullName>
    </submittedName>
</protein>
<dbReference type="OrthoDB" id="3796204at2759"/>
<feature type="region of interest" description="Disordered" evidence="1">
    <location>
        <begin position="424"/>
        <end position="449"/>
    </location>
</feature>
<reference evidence="2" key="1">
    <citation type="journal article" date="2020" name="Stud. Mycol.">
        <title>101 Dothideomycetes genomes: a test case for predicting lifestyles and emergence of pathogens.</title>
        <authorList>
            <person name="Haridas S."/>
            <person name="Albert R."/>
            <person name="Binder M."/>
            <person name="Bloem J."/>
            <person name="Labutti K."/>
            <person name="Salamov A."/>
            <person name="Andreopoulos B."/>
            <person name="Baker S."/>
            <person name="Barry K."/>
            <person name="Bills G."/>
            <person name="Bluhm B."/>
            <person name="Cannon C."/>
            <person name="Castanera R."/>
            <person name="Culley D."/>
            <person name="Daum C."/>
            <person name="Ezra D."/>
            <person name="Gonzalez J."/>
            <person name="Henrissat B."/>
            <person name="Kuo A."/>
            <person name="Liang C."/>
            <person name="Lipzen A."/>
            <person name="Lutzoni F."/>
            <person name="Magnuson J."/>
            <person name="Mondo S."/>
            <person name="Nolan M."/>
            <person name="Ohm R."/>
            <person name="Pangilinan J."/>
            <person name="Park H.-J."/>
            <person name="Ramirez L."/>
            <person name="Alfaro M."/>
            <person name="Sun H."/>
            <person name="Tritt A."/>
            <person name="Yoshinaga Y."/>
            <person name="Zwiers L.-H."/>
            <person name="Turgeon B."/>
            <person name="Goodwin S."/>
            <person name="Spatafora J."/>
            <person name="Crous P."/>
            <person name="Grigoriev I."/>
        </authorList>
    </citation>
    <scope>NUCLEOTIDE SEQUENCE</scope>
    <source>
        <strain evidence="2">CBS 122368</strain>
    </source>
</reference>
<dbReference type="Proteomes" id="UP000800094">
    <property type="component" value="Unassembled WGS sequence"/>
</dbReference>
<dbReference type="AlphaFoldDB" id="A0A6A6I068"/>